<organism evidence="1 2">
    <name type="scientific">Vigna unguiculata</name>
    <name type="common">Cowpea</name>
    <dbReference type="NCBI Taxonomy" id="3917"/>
    <lineage>
        <taxon>Eukaryota</taxon>
        <taxon>Viridiplantae</taxon>
        <taxon>Streptophyta</taxon>
        <taxon>Embryophyta</taxon>
        <taxon>Tracheophyta</taxon>
        <taxon>Spermatophyta</taxon>
        <taxon>Magnoliopsida</taxon>
        <taxon>eudicotyledons</taxon>
        <taxon>Gunneridae</taxon>
        <taxon>Pentapetalae</taxon>
        <taxon>rosids</taxon>
        <taxon>fabids</taxon>
        <taxon>Fabales</taxon>
        <taxon>Fabaceae</taxon>
        <taxon>Papilionoideae</taxon>
        <taxon>50 kb inversion clade</taxon>
        <taxon>NPAAA clade</taxon>
        <taxon>indigoferoid/millettioid clade</taxon>
        <taxon>Phaseoleae</taxon>
        <taxon>Vigna</taxon>
    </lineage>
</organism>
<dbReference type="Proteomes" id="UP000501690">
    <property type="component" value="Linkage Group LG11"/>
</dbReference>
<evidence type="ECO:0000313" key="1">
    <source>
        <dbReference type="EMBL" id="QCE14271.1"/>
    </source>
</evidence>
<dbReference type="AlphaFoldDB" id="A0A4D6NMW8"/>
<protein>
    <submittedName>
        <fullName evidence="1">Uncharacterized protein</fullName>
    </submittedName>
</protein>
<sequence>MTLAVWRAHFDLSKESIKSTLTVWRARSELICKVEGFKGVSRLVSDGKRLPLDRLARVFLELWLGTMSVELRLRIEAQIGECYRCECASCGSYGWVKKECPPRYLADDFGSLGTLRSVVRSRFPARVLKVLAYRYGNKSILRYSSEDVEHG</sequence>
<accession>A0A4D6NMW8</accession>
<proteinExistence type="predicted"/>
<keyword evidence="2" id="KW-1185">Reference proteome</keyword>
<reference evidence="1 2" key="1">
    <citation type="submission" date="2019-04" db="EMBL/GenBank/DDBJ databases">
        <title>An improved genome assembly and genetic linkage map for asparagus bean, Vigna unguiculata ssp. sesquipedialis.</title>
        <authorList>
            <person name="Xia Q."/>
            <person name="Zhang R."/>
            <person name="Dong Y."/>
        </authorList>
    </citation>
    <scope>NUCLEOTIDE SEQUENCE [LARGE SCALE GENOMIC DNA]</scope>
    <source>
        <tissue evidence="1">Leaf</tissue>
    </source>
</reference>
<dbReference type="EMBL" id="CP039355">
    <property type="protein sequence ID" value="QCE14271.1"/>
    <property type="molecule type" value="Genomic_DNA"/>
</dbReference>
<evidence type="ECO:0000313" key="2">
    <source>
        <dbReference type="Proteomes" id="UP000501690"/>
    </source>
</evidence>
<gene>
    <name evidence="1" type="ORF">DEO72_LG11g1270</name>
</gene>
<name>A0A4D6NMW8_VIGUN</name>